<dbReference type="Proteomes" id="UP001226160">
    <property type="component" value="Unassembled WGS sequence"/>
</dbReference>
<proteinExistence type="predicted"/>
<sequence>MAKGATLTCESVSYHVGDRTLIQDLSITLGWGAKLGIIGENGAGKSTLLSLLAGGTTPTTGVINFTSKPMLVHQDKDLLRGDYLVSEEISAFLAPLRQIEEELNRASEELTAGDSGSLARYSRALQSAEVREVWSAPQRIERYLHGLGLGSLSRQHRINELSAGERRRLAMALTMVSRPEILLLDEPSNYLDEQARLFLKDEIKKWDGIVVFVSHDREFLEDVPTGICDLDKSYSSQYLYRGNYNEYLKQKNDELNRWKDSYAKEQEEIRRLKNAVAVKAHQINHHRAMSDNNKKAYGARGDRVQSQISRRVRAARERLNRINESPIPNPPKPLVMSVSATKKPSQTSSLMVQLRSVKMGGRTDKAITLDVASDDKIIVTGPNGSGKTTLLNVISGNLSPTQGSVLRNTEASIGYLGHDDLFRQDIRTARDIYVSSTPDTAARITSLGLLENVDIPTCDLSVGQRKRLELGILLQGQHDILLLDEPTNHLSLRLCEELIELLHGWPASVIIASHDPWVKSQKGWRVVSVVESED</sequence>
<dbReference type="PROSITE" id="PS00211">
    <property type="entry name" value="ABC_TRANSPORTER_1"/>
    <property type="match status" value="2"/>
</dbReference>
<dbReference type="InterPro" id="IPR017871">
    <property type="entry name" value="ABC_transporter-like_CS"/>
</dbReference>
<protein>
    <submittedName>
        <fullName evidence="6">ATP-binding cassette domain-containing protein</fullName>
    </submittedName>
</protein>
<feature type="coiled-coil region" evidence="4">
    <location>
        <begin position="248"/>
        <end position="275"/>
    </location>
</feature>
<dbReference type="InterPro" id="IPR050611">
    <property type="entry name" value="ABCF"/>
</dbReference>
<feature type="domain" description="ABC transporter" evidence="5">
    <location>
        <begin position="7"/>
        <end position="266"/>
    </location>
</feature>
<dbReference type="RefSeq" id="WP_284589781.1">
    <property type="nucleotide sequence ID" value="NZ_JASNVP010000006.1"/>
</dbReference>
<reference evidence="6" key="1">
    <citation type="submission" date="2023-05" db="EMBL/GenBank/DDBJ databases">
        <title>Metabolic capabilities are highly conserved among human nasal-associated Corynebacterium species in pangenomic analyses.</title>
        <authorList>
            <person name="Tran T.H."/>
            <person name="Roberts A.Q."/>
            <person name="Escapa I.F."/>
            <person name="Gao W."/>
            <person name="Conlan S."/>
            <person name="Kong H."/>
            <person name="Segre J.A."/>
            <person name="Kelly M.S."/>
            <person name="Lemon K.P."/>
        </authorList>
    </citation>
    <scope>NUCLEOTIDE SEQUENCE</scope>
    <source>
        <strain evidence="6">KPL2654</strain>
    </source>
</reference>
<dbReference type="SMART" id="SM00382">
    <property type="entry name" value="AAA"/>
    <property type="match status" value="2"/>
</dbReference>
<comment type="caution">
    <text evidence="6">The sequence shown here is derived from an EMBL/GenBank/DDBJ whole genome shotgun (WGS) entry which is preliminary data.</text>
</comment>
<evidence type="ECO:0000313" key="7">
    <source>
        <dbReference type="Proteomes" id="UP001226160"/>
    </source>
</evidence>
<accession>A0AAP4BTW5</accession>
<dbReference type="InterPro" id="IPR027417">
    <property type="entry name" value="P-loop_NTPase"/>
</dbReference>
<dbReference type="SUPFAM" id="SSF52540">
    <property type="entry name" value="P-loop containing nucleoside triphosphate hydrolases"/>
    <property type="match status" value="2"/>
</dbReference>
<evidence type="ECO:0000259" key="5">
    <source>
        <dbReference type="PROSITE" id="PS50893"/>
    </source>
</evidence>
<evidence type="ECO:0000256" key="4">
    <source>
        <dbReference type="SAM" id="Coils"/>
    </source>
</evidence>
<dbReference type="PANTHER" id="PTHR19211">
    <property type="entry name" value="ATP-BINDING TRANSPORT PROTEIN-RELATED"/>
    <property type="match status" value="1"/>
</dbReference>
<dbReference type="FunFam" id="3.40.50.300:FF:000011">
    <property type="entry name" value="Putative ABC transporter ATP-binding component"/>
    <property type="match status" value="1"/>
</dbReference>
<dbReference type="GO" id="GO:0016887">
    <property type="term" value="F:ATP hydrolysis activity"/>
    <property type="evidence" value="ECO:0007669"/>
    <property type="project" value="InterPro"/>
</dbReference>
<dbReference type="InterPro" id="IPR003439">
    <property type="entry name" value="ABC_transporter-like_ATP-bd"/>
</dbReference>
<dbReference type="CDD" id="cd03221">
    <property type="entry name" value="ABCF_EF-3"/>
    <property type="match status" value="1"/>
</dbReference>
<keyword evidence="3 6" id="KW-0067">ATP-binding</keyword>
<evidence type="ECO:0000256" key="3">
    <source>
        <dbReference type="ARBA" id="ARBA00022840"/>
    </source>
</evidence>
<dbReference type="PROSITE" id="PS50893">
    <property type="entry name" value="ABC_TRANSPORTER_2"/>
    <property type="match status" value="2"/>
</dbReference>
<keyword evidence="4" id="KW-0175">Coiled coil</keyword>
<dbReference type="InterPro" id="IPR003593">
    <property type="entry name" value="AAA+_ATPase"/>
</dbReference>
<dbReference type="Pfam" id="PF00005">
    <property type="entry name" value="ABC_tran"/>
    <property type="match status" value="2"/>
</dbReference>
<dbReference type="Gene3D" id="3.40.50.300">
    <property type="entry name" value="P-loop containing nucleotide triphosphate hydrolases"/>
    <property type="match status" value="2"/>
</dbReference>
<feature type="domain" description="ABC transporter" evidence="5">
    <location>
        <begin position="345"/>
        <end position="530"/>
    </location>
</feature>
<evidence type="ECO:0000256" key="1">
    <source>
        <dbReference type="ARBA" id="ARBA00022737"/>
    </source>
</evidence>
<dbReference type="PANTHER" id="PTHR19211:SF14">
    <property type="entry name" value="ATP-BINDING CASSETTE SUB-FAMILY F MEMBER 1"/>
    <property type="match status" value="1"/>
</dbReference>
<dbReference type="EMBL" id="JASNVP010000006">
    <property type="protein sequence ID" value="MDK4326354.1"/>
    <property type="molecule type" value="Genomic_DNA"/>
</dbReference>
<dbReference type="AlphaFoldDB" id="A0AAP4BTW5"/>
<keyword evidence="1" id="KW-0677">Repeat</keyword>
<gene>
    <name evidence="6" type="ORF">QPX54_07545</name>
</gene>
<evidence type="ECO:0000256" key="2">
    <source>
        <dbReference type="ARBA" id="ARBA00022741"/>
    </source>
</evidence>
<dbReference type="GO" id="GO:0005524">
    <property type="term" value="F:ATP binding"/>
    <property type="evidence" value="ECO:0007669"/>
    <property type="project" value="UniProtKB-KW"/>
</dbReference>
<name>A0AAP4BTW5_9CORY</name>
<keyword evidence="2" id="KW-0547">Nucleotide-binding</keyword>
<organism evidence="6 7">
    <name type="scientific">Corynebacterium propinquum</name>
    <dbReference type="NCBI Taxonomy" id="43769"/>
    <lineage>
        <taxon>Bacteria</taxon>
        <taxon>Bacillati</taxon>
        <taxon>Actinomycetota</taxon>
        <taxon>Actinomycetes</taxon>
        <taxon>Mycobacteriales</taxon>
        <taxon>Corynebacteriaceae</taxon>
        <taxon>Corynebacterium</taxon>
    </lineage>
</organism>
<evidence type="ECO:0000313" key="6">
    <source>
        <dbReference type="EMBL" id="MDK4326354.1"/>
    </source>
</evidence>